<dbReference type="AlphaFoldDB" id="A0AAV7NYB5"/>
<evidence type="ECO:0000313" key="2">
    <source>
        <dbReference type="Proteomes" id="UP001066276"/>
    </source>
</evidence>
<proteinExistence type="predicted"/>
<comment type="caution">
    <text evidence="1">The sequence shown here is derived from an EMBL/GenBank/DDBJ whole genome shotgun (WGS) entry which is preliminary data.</text>
</comment>
<gene>
    <name evidence="1" type="ORF">NDU88_008235</name>
</gene>
<protein>
    <submittedName>
        <fullName evidence="1">Uncharacterized protein</fullName>
    </submittedName>
</protein>
<name>A0AAV7NYB5_PLEWA</name>
<evidence type="ECO:0000313" key="1">
    <source>
        <dbReference type="EMBL" id="KAJ1120052.1"/>
    </source>
</evidence>
<reference evidence="1" key="1">
    <citation type="journal article" date="2022" name="bioRxiv">
        <title>Sequencing and chromosome-scale assembly of the giantPleurodeles waltlgenome.</title>
        <authorList>
            <person name="Brown T."/>
            <person name="Elewa A."/>
            <person name="Iarovenko S."/>
            <person name="Subramanian E."/>
            <person name="Araus A.J."/>
            <person name="Petzold A."/>
            <person name="Susuki M."/>
            <person name="Suzuki K.-i.T."/>
            <person name="Hayashi T."/>
            <person name="Toyoda A."/>
            <person name="Oliveira C."/>
            <person name="Osipova E."/>
            <person name="Leigh N.D."/>
            <person name="Simon A."/>
            <person name="Yun M.H."/>
        </authorList>
    </citation>
    <scope>NUCLEOTIDE SEQUENCE</scope>
    <source>
        <strain evidence="1">20211129_DDA</strain>
        <tissue evidence="1">Liver</tissue>
    </source>
</reference>
<accession>A0AAV7NYB5</accession>
<organism evidence="1 2">
    <name type="scientific">Pleurodeles waltl</name>
    <name type="common">Iberian ribbed newt</name>
    <dbReference type="NCBI Taxonomy" id="8319"/>
    <lineage>
        <taxon>Eukaryota</taxon>
        <taxon>Metazoa</taxon>
        <taxon>Chordata</taxon>
        <taxon>Craniata</taxon>
        <taxon>Vertebrata</taxon>
        <taxon>Euteleostomi</taxon>
        <taxon>Amphibia</taxon>
        <taxon>Batrachia</taxon>
        <taxon>Caudata</taxon>
        <taxon>Salamandroidea</taxon>
        <taxon>Salamandridae</taxon>
        <taxon>Pleurodelinae</taxon>
        <taxon>Pleurodeles</taxon>
    </lineage>
</organism>
<dbReference type="EMBL" id="JANPWB010000012">
    <property type="protein sequence ID" value="KAJ1120052.1"/>
    <property type="molecule type" value="Genomic_DNA"/>
</dbReference>
<dbReference type="Proteomes" id="UP001066276">
    <property type="component" value="Chromosome 8"/>
</dbReference>
<sequence>MDLVSSVREEMEASIPSILRLTAVISCSIRSIVAGRGTSLLPRLAALLRPRETLLRLRGTAGPVCGNTQRVLLAPLRSVPLGPVLLRSRRSGEAGLLARPTLAGPRRMPRRDSSPGAVLVVPVALRPRVSPSGSDSSPSILRIWSRRHLRHWSLRKPPDGYGLTGDVAVNSKHWSSIKQYKEKCILESNPGLSALFRYDEWPYGFIK</sequence>
<keyword evidence="2" id="KW-1185">Reference proteome</keyword>